<dbReference type="Pfam" id="PF00069">
    <property type="entry name" value="Pkinase"/>
    <property type="match status" value="1"/>
</dbReference>
<keyword evidence="9" id="KW-0472">Membrane</keyword>
<dbReference type="STRING" id="927083.DB32_002284"/>
<evidence type="ECO:0000256" key="6">
    <source>
        <dbReference type="ARBA" id="ARBA00022840"/>
    </source>
</evidence>
<dbReference type="EC" id="2.7.11.1" evidence="1"/>
<keyword evidence="9" id="KW-1133">Transmembrane helix</keyword>
<dbReference type="FunFam" id="1.10.510.10:FF:000021">
    <property type="entry name" value="Serine/threonine protein kinase"/>
    <property type="match status" value="1"/>
</dbReference>
<dbReference type="PROSITE" id="PS00107">
    <property type="entry name" value="PROTEIN_KINASE_ATP"/>
    <property type="match status" value="1"/>
</dbReference>
<dbReference type="PANTHER" id="PTHR43289">
    <property type="entry name" value="MITOGEN-ACTIVATED PROTEIN KINASE KINASE KINASE 20-RELATED"/>
    <property type="match status" value="1"/>
</dbReference>
<dbReference type="PROSITE" id="PS00108">
    <property type="entry name" value="PROTEIN_KINASE_ST"/>
    <property type="match status" value="1"/>
</dbReference>
<organism evidence="11 12">
    <name type="scientific">Sandaracinus amylolyticus</name>
    <dbReference type="NCBI Taxonomy" id="927083"/>
    <lineage>
        <taxon>Bacteria</taxon>
        <taxon>Pseudomonadati</taxon>
        <taxon>Myxococcota</taxon>
        <taxon>Polyangia</taxon>
        <taxon>Polyangiales</taxon>
        <taxon>Sandaracinaceae</taxon>
        <taxon>Sandaracinus</taxon>
    </lineage>
</organism>
<keyword evidence="4 7" id="KW-0547">Nucleotide-binding</keyword>
<dbReference type="OrthoDB" id="9779541at2"/>
<keyword evidence="5 11" id="KW-0418">Kinase</keyword>
<keyword evidence="6 7" id="KW-0067">ATP-binding</keyword>
<feature type="region of interest" description="Disordered" evidence="8">
    <location>
        <begin position="488"/>
        <end position="537"/>
    </location>
</feature>
<evidence type="ECO:0000259" key="10">
    <source>
        <dbReference type="PROSITE" id="PS50011"/>
    </source>
</evidence>
<feature type="binding site" evidence="7">
    <location>
        <position position="85"/>
    </location>
    <ligand>
        <name>ATP</name>
        <dbReference type="ChEBI" id="CHEBI:30616"/>
    </ligand>
</feature>
<dbReference type="SMART" id="SM00220">
    <property type="entry name" value="S_TKc"/>
    <property type="match status" value="1"/>
</dbReference>
<dbReference type="EMBL" id="CP011125">
    <property type="protein sequence ID" value="AKF05135.1"/>
    <property type="molecule type" value="Genomic_DNA"/>
</dbReference>
<dbReference type="InterPro" id="IPR011009">
    <property type="entry name" value="Kinase-like_dom_sf"/>
</dbReference>
<dbReference type="PROSITE" id="PS50011">
    <property type="entry name" value="PROTEIN_KINASE_DOM"/>
    <property type="match status" value="1"/>
</dbReference>
<dbReference type="GO" id="GO:0005524">
    <property type="term" value="F:ATP binding"/>
    <property type="evidence" value="ECO:0007669"/>
    <property type="project" value="UniProtKB-UniRule"/>
</dbReference>
<dbReference type="CDD" id="cd14014">
    <property type="entry name" value="STKc_PknB_like"/>
    <property type="match status" value="1"/>
</dbReference>
<dbReference type="SUPFAM" id="SSF56112">
    <property type="entry name" value="Protein kinase-like (PK-like)"/>
    <property type="match status" value="1"/>
</dbReference>
<proteinExistence type="predicted"/>
<dbReference type="InterPro" id="IPR013229">
    <property type="entry name" value="PEGA"/>
</dbReference>
<feature type="compositionally biased region" description="Low complexity" evidence="8">
    <location>
        <begin position="509"/>
        <end position="522"/>
    </location>
</feature>
<sequence length="537" mass="57947">MLPGLPMRICPTCKSAYPTRGTQSTCPRDGTPLVDAAQFAAERSDPLIGATLAGRFRIVARVGTGGMGTVYRAEQAGLSRQVALKVLKRELVIERETVARFHREAKAMSMLLHPNTVRVFDFGEDPATGHLFLAMELLEGELLTARLDREGVLDVREAISFVQEILRSLHEAHSKGIVHRDLKPDNIFLARIEGHAIPVVKVLDFGIAKVWREEGKIDQLETQAGTVFGTPRYMSPEQAQGKALDPRSDLYSVGVLLFQLLTGRPPFVDEDAVVVMAKHIRDRPESPRRAAPDRPIPSSLERVVLRAMEKDPEDRYASADEFERALGAVLADVDAAKAALESGRRPMFVPRVADLPRVPLAIGAGVVAVAMVVAVVMVASAGSGAPPIERATELAVIETGTVEPAAPSTPPPAAIAVTPTTTRHVVVDSEPPGAEVWRDGSRVGTTPHALDVGASEHGTLELRLDGHESATVELASAASTQTVTLVPQRRVARRSGSERPRAPRETVDPEPTTTPATSTTVSAPPPRPQRDPYERFD</sequence>
<evidence type="ECO:0000313" key="12">
    <source>
        <dbReference type="Proteomes" id="UP000034883"/>
    </source>
</evidence>
<dbReference type="Proteomes" id="UP000034883">
    <property type="component" value="Chromosome"/>
</dbReference>
<feature type="compositionally biased region" description="Basic and acidic residues" evidence="8">
    <location>
        <begin position="495"/>
        <end position="507"/>
    </location>
</feature>
<reference evidence="11 12" key="1">
    <citation type="submission" date="2015-03" db="EMBL/GenBank/DDBJ databases">
        <title>Genome assembly of Sandaracinus amylolyticus DSM 53668.</title>
        <authorList>
            <person name="Sharma G."/>
            <person name="Subramanian S."/>
        </authorList>
    </citation>
    <scope>NUCLEOTIDE SEQUENCE [LARGE SCALE GENOMIC DNA]</scope>
    <source>
        <strain evidence="11 12">DSM 53668</strain>
    </source>
</reference>
<keyword evidence="9" id="KW-0812">Transmembrane</keyword>
<name>A0A0F6YHU3_9BACT</name>
<evidence type="ECO:0000256" key="2">
    <source>
        <dbReference type="ARBA" id="ARBA00022527"/>
    </source>
</evidence>
<keyword evidence="3" id="KW-0808">Transferase</keyword>
<dbReference type="PANTHER" id="PTHR43289:SF30">
    <property type="entry name" value="NON-SPECIFIC SERINE_THREONINE PROTEIN KINASE"/>
    <property type="match status" value="1"/>
</dbReference>
<evidence type="ECO:0000256" key="3">
    <source>
        <dbReference type="ARBA" id="ARBA00022679"/>
    </source>
</evidence>
<accession>A0A0F6YHU3</accession>
<dbReference type="KEGG" id="samy:DB32_002284"/>
<evidence type="ECO:0000256" key="7">
    <source>
        <dbReference type="PROSITE-ProRule" id="PRU10141"/>
    </source>
</evidence>
<feature type="compositionally biased region" description="Basic and acidic residues" evidence="8">
    <location>
        <begin position="528"/>
        <end position="537"/>
    </location>
</feature>
<evidence type="ECO:0000313" key="11">
    <source>
        <dbReference type="EMBL" id="AKF05135.1"/>
    </source>
</evidence>
<evidence type="ECO:0000256" key="8">
    <source>
        <dbReference type="SAM" id="MobiDB-lite"/>
    </source>
</evidence>
<evidence type="ECO:0000256" key="5">
    <source>
        <dbReference type="ARBA" id="ARBA00022777"/>
    </source>
</evidence>
<gene>
    <name evidence="11" type="ORF">DB32_002284</name>
</gene>
<dbReference type="InterPro" id="IPR008271">
    <property type="entry name" value="Ser/Thr_kinase_AS"/>
</dbReference>
<evidence type="ECO:0000256" key="9">
    <source>
        <dbReference type="SAM" id="Phobius"/>
    </source>
</evidence>
<evidence type="ECO:0000256" key="1">
    <source>
        <dbReference type="ARBA" id="ARBA00012513"/>
    </source>
</evidence>
<keyword evidence="2 11" id="KW-0723">Serine/threonine-protein kinase</keyword>
<protein>
    <recommendedName>
        <fullName evidence="1">non-specific serine/threonine protein kinase</fullName>
        <ecNumber evidence="1">2.7.11.1</ecNumber>
    </recommendedName>
</protein>
<dbReference type="Gene3D" id="1.10.510.10">
    <property type="entry name" value="Transferase(Phosphotransferase) domain 1"/>
    <property type="match status" value="1"/>
</dbReference>
<dbReference type="InterPro" id="IPR017441">
    <property type="entry name" value="Protein_kinase_ATP_BS"/>
</dbReference>
<dbReference type="Pfam" id="PF08308">
    <property type="entry name" value="PEGA"/>
    <property type="match status" value="1"/>
</dbReference>
<dbReference type="GO" id="GO:0004674">
    <property type="term" value="F:protein serine/threonine kinase activity"/>
    <property type="evidence" value="ECO:0007669"/>
    <property type="project" value="UniProtKB-KW"/>
</dbReference>
<dbReference type="InterPro" id="IPR000719">
    <property type="entry name" value="Prot_kinase_dom"/>
</dbReference>
<feature type="transmembrane region" description="Helical" evidence="9">
    <location>
        <begin position="360"/>
        <end position="381"/>
    </location>
</feature>
<keyword evidence="12" id="KW-1185">Reference proteome</keyword>
<evidence type="ECO:0000256" key="4">
    <source>
        <dbReference type="ARBA" id="ARBA00022741"/>
    </source>
</evidence>
<feature type="domain" description="Protein kinase" evidence="10">
    <location>
        <begin position="56"/>
        <end position="330"/>
    </location>
</feature>
<dbReference type="Gene3D" id="3.30.200.20">
    <property type="entry name" value="Phosphorylase Kinase, domain 1"/>
    <property type="match status" value="1"/>
</dbReference>
<dbReference type="AlphaFoldDB" id="A0A0F6YHU3"/>